<dbReference type="OrthoDB" id="4159489at2759"/>
<dbReference type="AlphaFoldDB" id="A0A316Z828"/>
<dbReference type="STRING" id="58919.A0A316Z828"/>
<accession>A0A316Z828</accession>
<evidence type="ECO:0000256" key="1">
    <source>
        <dbReference type="ARBA" id="ARBA00006349"/>
    </source>
</evidence>
<dbReference type="EMBL" id="KZ819296">
    <property type="protein sequence ID" value="PWN97194.1"/>
    <property type="molecule type" value="Genomic_DNA"/>
</dbReference>
<dbReference type="RefSeq" id="XP_025597473.1">
    <property type="nucleotide sequence ID" value="XM_025742756.1"/>
</dbReference>
<feature type="compositionally biased region" description="Low complexity" evidence="2">
    <location>
        <begin position="18"/>
        <end position="42"/>
    </location>
</feature>
<evidence type="ECO:0000256" key="2">
    <source>
        <dbReference type="SAM" id="MobiDB-lite"/>
    </source>
</evidence>
<name>A0A316Z828_9BASI</name>
<comment type="similarity">
    <text evidence="1">Belongs to the HSBP1 family.</text>
</comment>
<organism evidence="3 4">
    <name type="scientific">Tilletiopsis washingtonensis</name>
    <dbReference type="NCBI Taxonomy" id="58919"/>
    <lineage>
        <taxon>Eukaryota</taxon>
        <taxon>Fungi</taxon>
        <taxon>Dikarya</taxon>
        <taxon>Basidiomycota</taxon>
        <taxon>Ustilaginomycotina</taxon>
        <taxon>Exobasidiomycetes</taxon>
        <taxon>Entylomatales</taxon>
        <taxon>Entylomatales incertae sedis</taxon>
        <taxon>Tilletiopsis</taxon>
    </lineage>
</organism>
<dbReference type="InterPro" id="IPR009643">
    <property type="entry name" value="HS1-bd"/>
</dbReference>
<keyword evidence="4" id="KW-1185">Reference proteome</keyword>
<dbReference type="Gene3D" id="1.20.5.430">
    <property type="match status" value="1"/>
</dbReference>
<dbReference type="GeneID" id="37270300"/>
<feature type="compositionally biased region" description="Polar residues" evidence="2">
    <location>
        <begin position="1"/>
        <end position="16"/>
    </location>
</feature>
<sequence>MSASTSVPPAPISTTRGAPMAVSASSGGASTTSTAASMSAAAAPASAPAAAAAFAATAPDATLPDAAGISSPHELTDWVERLVDGLEAKFNGMSESVEVRMREMSARLDALEASIKGVVSLSHDETS</sequence>
<reference evidence="3 4" key="1">
    <citation type="journal article" date="2018" name="Mol. Biol. Evol.">
        <title>Broad Genomic Sampling Reveals a Smut Pathogenic Ancestry of the Fungal Clade Ustilaginomycotina.</title>
        <authorList>
            <person name="Kijpornyongpan T."/>
            <person name="Mondo S.J."/>
            <person name="Barry K."/>
            <person name="Sandor L."/>
            <person name="Lee J."/>
            <person name="Lipzen A."/>
            <person name="Pangilinan J."/>
            <person name="LaButti K."/>
            <person name="Hainaut M."/>
            <person name="Henrissat B."/>
            <person name="Grigoriev I.V."/>
            <person name="Spatafora J.W."/>
            <person name="Aime M.C."/>
        </authorList>
    </citation>
    <scope>NUCLEOTIDE SEQUENCE [LARGE SCALE GENOMIC DNA]</scope>
    <source>
        <strain evidence="3 4">MCA 4186</strain>
    </source>
</reference>
<evidence type="ECO:0000313" key="4">
    <source>
        <dbReference type="Proteomes" id="UP000245946"/>
    </source>
</evidence>
<gene>
    <name evidence="3" type="ORF">FA09DRAFT_330826</name>
</gene>
<dbReference type="Proteomes" id="UP000245946">
    <property type="component" value="Unassembled WGS sequence"/>
</dbReference>
<dbReference type="Pfam" id="PF06825">
    <property type="entry name" value="HSBP1"/>
    <property type="match status" value="1"/>
</dbReference>
<evidence type="ECO:0000313" key="3">
    <source>
        <dbReference type="EMBL" id="PWN97194.1"/>
    </source>
</evidence>
<feature type="region of interest" description="Disordered" evidence="2">
    <location>
        <begin position="1"/>
        <end position="42"/>
    </location>
</feature>
<evidence type="ECO:0008006" key="5">
    <source>
        <dbReference type="Google" id="ProtNLM"/>
    </source>
</evidence>
<protein>
    <recommendedName>
        <fullName evidence="5">Heat shock factor binding protein 1</fullName>
    </recommendedName>
</protein>
<dbReference type="GO" id="GO:0003714">
    <property type="term" value="F:transcription corepressor activity"/>
    <property type="evidence" value="ECO:0007669"/>
    <property type="project" value="InterPro"/>
</dbReference>
<proteinExistence type="inferred from homology"/>